<sequence>MTNHHTTHDVSCIRQDRSNESREQSRPKQLDLLDHGKHSHATRAIACAASNAKGPSLRDRIELEVAGQGAAGATRFELHQLCGVPYTSVCGPVLALLTMGRVRETKRTRLTAYGKPAAVIVSVLLADSDDEEA</sequence>
<dbReference type="EMBL" id="VRLW01000001">
    <property type="protein sequence ID" value="KAA1262308.1"/>
    <property type="molecule type" value="Genomic_DNA"/>
</dbReference>
<organism evidence="2 3">
    <name type="scientific">Rubripirellula obstinata</name>
    <dbReference type="NCBI Taxonomy" id="406547"/>
    <lineage>
        <taxon>Bacteria</taxon>
        <taxon>Pseudomonadati</taxon>
        <taxon>Planctomycetota</taxon>
        <taxon>Planctomycetia</taxon>
        <taxon>Pirellulales</taxon>
        <taxon>Pirellulaceae</taxon>
        <taxon>Rubripirellula</taxon>
    </lineage>
</organism>
<evidence type="ECO:0000313" key="2">
    <source>
        <dbReference type="EMBL" id="KAA1262308.1"/>
    </source>
</evidence>
<evidence type="ECO:0000256" key="1">
    <source>
        <dbReference type="SAM" id="MobiDB-lite"/>
    </source>
</evidence>
<accession>A0A5B1CMS8</accession>
<feature type="compositionally biased region" description="Basic and acidic residues" evidence="1">
    <location>
        <begin position="14"/>
        <end position="35"/>
    </location>
</feature>
<proteinExistence type="predicted"/>
<name>A0A5B1CMS8_9BACT</name>
<gene>
    <name evidence="2" type="ORF">LF1_48720</name>
</gene>
<keyword evidence="3" id="KW-1185">Reference proteome</keyword>
<evidence type="ECO:0000313" key="3">
    <source>
        <dbReference type="Proteomes" id="UP000322699"/>
    </source>
</evidence>
<reference evidence="2 3" key="1">
    <citation type="submission" date="2019-08" db="EMBL/GenBank/DDBJ databases">
        <title>Deep-cultivation of Planctomycetes and their phenomic and genomic characterization uncovers novel biology.</title>
        <authorList>
            <person name="Wiegand S."/>
            <person name="Jogler M."/>
            <person name="Boedeker C."/>
            <person name="Pinto D."/>
            <person name="Vollmers J."/>
            <person name="Rivas-Marin E."/>
            <person name="Kohn T."/>
            <person name="Peeters S.H."/>
            <person name="Heuer A."/>
            <person name="Rast P."/>
            <person name="Oberbeckmann S."/>
            <person name="Bunk B."/>
            <person name="Jeske O."/>
            <person name="Meyerdierks A."/>
            <person name="Storesund J.E."/>
            <person name="Kallscheuer N."/>
            <person name="Luecker S."/>
            <person name="Lage O.M."/>
            <person name="Pohl T."/>
            <person name="Merkel B.J."/>
            <person name="Hornburger P."/>
            <person name="Mueller R.-W."/>
            <person name="Bruemmer F."/>
            <person name="Labrenz M."/>
            <person name="Spormann A.M."/>
            <person name="Op Den Camp H."/>
            <person name="Overmann J."/>
            <person name="Amann R."/>
            <person name="Jetten M.S.M."/>
            <person name="Mascher T."/>
            <person name="Medema M.H."/>
            <person name="Devos D.P."/>
            <person name="Kaster A.-K."/>
            <person name="Ovreas L."/>
            <person name="Rohde M."/>
            <person name="Galperin M.Y."/>
            <person name="Jogler C."/>
        </authorList>
    </citation>
    <scope>NUCLEOTIDE SEQUENCE [LARGE SCALE GENOMIC DNA]</scope>
    <source>
        <strain evidence="2 3">LF1</strain>
    </source>
</reference>
<feature type="region of interest" description="Disordered" evidence="1">
    <location>
        <begin position="1"/>
        <end position="35"/>
    </location>
</feature>
<comment type="caution">
    <text evidence="2">The sequence shown here is derived from an EMBL/GenBank/DDBJ whole genome shotgun (WGS) entry which is preliminary data.</text>
</comment>
<protein>
    <submittedName>
        <fullName evidence="2">Uncharacterized protein</fullName>
    </submittedName>
</protein>
<dbReference type="AlphaFoldDB" id="A0A5B1CMS8"/>
<dbReference type="Proteomes" id="UP000322699">
    <property type="component" value="Unassembled WGS sequence"/>
</dbReference>
<dbReference type="RefSeq" id="WP_238383094.1">
    <property type="nucleotide sequence ID" value="NZ_LWSK01000011.1"/>
</dbReference>